<evidence type="ECO:0000259" key="11">
    <source>
        <dbReference type="PROSITE" id="PS51233"/>
    </source>
</evidence>
<dbReference type="InterPro" id="IPR000436">
    <property type="entry name" value="Sushi_SCR_CCP_dom"/>
</dbReference>
<evidence type="ECO:0000313" key="12">
    <source>
        <dbReference type="EMBL" id="KAK6194902.1"/>
    </source>
</evidence>
<dbReference type="Gene3D" id="2.10.70.10">
    <property type="entry name" value="Complement Module, domain 1"/>
    <property type="match status" value="1"/>
</dbReference>
<dbReference type="EMBL" id="JAZGQO010000001">
    <property type="protein sequence ID" value="KAK6194902.1"/>
    <property type="molecule type" value="Genomic_DNA"/>
</dbReference>
<comment type="subcellular location">
    <subcellularLocation>
        <location evidence="1">Membrane</location>
    </subcellularLocation>
</comment>
<comment type="caution">
    <text evidence="12">The sequence shown here is derived from an EMBL/GenBank/DDBJ whole genome shotgun (WGS) entry which is preliminary data.</text>
</comment>
<dbReference type="SMART" id="SM00216">
    <property type="entry name" value="VWD"/>
    <property type="match status" value="1"/>
</dbReference>
<gene>
    <name evidence="12" type="ORF">SNE40_000437</name>
</gene>
<dbReference type="GO" id="GO:0016020">
    <property type="term" value="C:membrane"/>
    <property type="evidence" value="ECO:0007669"/>
    <property type="project" value="UniProtKB-SubCell"/>
</dbReference>
<dbReference type="PANTHER" id="PTHR13802">
    <property type="entry name" value="MUCIN 4-RELATED"/>
    <property type="match status" value="1"/>
</dbReference>
<evidence type="ECO:0000256" key="2">
    <source>
        <dbReference type="ARBA" id="ARBA00022692"/>
    </source>
</evidence>
<dbReference type="InterPro" id="IPR035976">
    <property type="entry name" value="Sushi/SCR/CCP_sf"/>
</dbReference>
<evidence type="ECO:0000256" key="5">
    <source>
        <dbReference type="ARBA" id="ARBA00023157"/>
    </source>
</evidence>
<dbReference type="InterPro" id="IPR056619">
    <property type="entry name" value="C8-3_MUC4"/>
</dbReference>
<dbReference type="CDD" id="cd00033">
    <property type="entry name" value="CCP"/>
    <property type="match status" value="1"/>
</dbReference>
<dbReference type="SUPFAM" id="SSF57535">
    <property type="entry name" value="Complement control module/SCR domain"/>
    <property type="match status" value="1"/>
</dbReference>
<feature type="disulfide bond" evidence="6">
    <location>
        <begin position="934"/>
        <end position="977"/>
    </location>
</feature>
<evidence type="ECO:0000256" key="4">
    <source>
        <dbReference type="ARBA" id="ARBA00023136"/>
    </source>
</evidence>
<dbReference type="SMART" id="SM00723">
    <property type="entry name" value="AMOP"/>
    <property type="match status" value="1"/>
</dbReference>
<keyword evidence="5 6" id="KW-1015">Disulfide bond</keyword>
<evidence type="ECO:0008006" key="14">
    <source>
        <dbReference type="Google" id="ProtNLM"/>
    </source>
</evidence>
<dbReference type="InterPro" id="IPR051495">
    <property type="entry name" value="Epithelial_Barrier/Signaling"/>
</dbReference>
<dbReference type="PROSITE" id="PS51233">
    <property type="entry name" value="VWFD"/>
    <property type="match status" value="1"/>
</dbReference>
<dbReference type="Pfam" id="PF03782">
    <property type="entry name" value="AMOP"/>
    <property type="match status" value="1"/>
</dbReference>
<comment type="caution">
    <text evidence="6">Lacks conserved residue(s) required for the propagation of feature annotation.</text>
</comment>
<keyword evidence="3 7" id="KW-1133">Transmembrane helix</keyword>
<feature type="domain" description="NIDO" evidence="10">
    <location>
        <begin position="115"/>
        <end position="274"/>
    </location>
</feature>
<accession>A0AAN8KGL0</accession>
<keyword evidence="2 7" id="KW-0812">Transmembrane</keyword>
<reference evidence="12 13" key="1">
    <citation type="submission" date="2024-01" db="EMBL/GenBank/DDBJ databases">
        <title>The genome of the rayed Mediterranean limpet Patella caerulea (Linnaeus, 1758).</title>
        <authorList>
            <person name="Anh-Thu Weber A."/>
            <person name="Halstead-Nussloch G."/>
        </authorList>
    </citation>
    <scope>NUCLEOTIDE SEQUENCE [LARGE SCALE GENOMIC DNA]</scope>
    <source>
        <strain evidence="12">AATW-2023a</strain>
        <tissue evidence="12">Whole specimen</tissue>
    </source>
</reference>
<dbReference type="GO" id="GO:0007160">
    <property type="term" value="P:cell-matrix adhesion"/>
    <property type="evidence" value="ECO:0007669"/>
    <property type="project" value="InterPro"/>
</dbReference>
<protein>
    <recommendedName>
        <fullName evidence="14">Sushi domain-containing protein 2-like</fullName>
    </recommendedName>
</protein>
<keyword evidence="4 7" id="KW-0472">Membrane</keyword>
<evidence type="ECO:0000259" key="9">
    <source>
        <dbReference type="PROSITE" id="PS50923"/>
    </source>
</evidence>
<evidence type="ECO:0000256" key="3">
    <source>
        <dbReference type="ARBA" id="ARBA00022989"/>
    </source>
</evidence>
<dbReference type="AlphaFoldDB" id="A0AAN8KGL0"/>
<dbReference type="PROSITE" id="PS51220">
    <property type="entry name" value="NIDO"/>
    <property type="match status" value="1"/>
</dbReference>
<dbReference type="SMART" id="SM00539">
    <property type="entry name" value="NIDO"/>
    <property type="match status" value="1"/>
</dbReference>
<dbReference type="Pfam" id="PF00094">
    <property type="entry name" value="VWD"/>
    <property type="match status" value="1"/>
</dbReference>
<dbReference type="InterPro" id="IPR005533">
    <property type="entry name" value="AMOP_dom"/>
</dbReference>
<evidence type="ECO:0000259" key="10">
    <source>
        <dbReference type="PROSITE" id="PS51220"/>
    </source>
</evidence>
<dbReference type="Pfam" id="PF23263">
    <property type="entry name" value="C8-3_MUC4"/>
    <property type="match status" value="1"/>
</dbReference>
<proteinExistence type="predicted"/>
<dbReference type="PROSITE" id="PS50923">
    <property type="entry name" value="SUSHI"/>
    <property type="match status" value="1"/>
</dbReference>
<organism evidence="12 13">
    <name type="scientific">Patella caerulea</name>
    <name type="common">Rayed Mediterranean limpet</name>
    <dbReference type="NCBI Taxonomy" id="87958"/>
    <lineage>
        <taxon>Eukaryota</taxon>
        <taxon>Metazoa</taxon>
        <taxon>Spiralia</taxon>
        <taxon>Lophotrochozoa</taxon>
        <taxon>Mollusca</taxon>
        <taxon>Gastropoda</taxon>
        <taxon>Patellogastropoda</taxon>
        <taxon>Patelloidea</taxon>
        <taxon>Patellidae</taxon>
        <taxon>Patella</taxon>
    </lineage>
</organism>
<evidence type="ECO:0000256" key="1">
    <source>
        <dbReference type="ARBA" id="ARBA00004370"/>
    </source>
</evidence>
<dbReference type="SMART" id="SM00032">
    <property type="entry name" value="CCP"/>
    <property type="match status" value="1"/>
</dbReference>
<dbReference type="Pfam" id="PF06119">
    <property type="entry name" value="NIDO"/>
    <property type="match status" value="1"/>
</dbReference>
<dbReference type="PANTHER" id="PTHR13802:SF59">
    <property type="entry name" value="SUSHI DOMAIN-CONTAINING PROTEIN 2"/>
    <property type="match status" value="1"/>
</dbReference>
<evidence type="ECO:0000256" key="6">
    <source>
        <dbReference type="PROSITE-ProRule" id="PRU00302"/>
    </source>
</evidence>
<feature type="domain" description="VWFD" evidence="11">
    <location>
        <begin position="654"/>
        <end position="856"/>
    </location>
</feature>
<feature type="domain" description="AMOP" evidence="8">
    <location>
        <begin position="492"/>
        <end position="642"/>
    </location>
</feature>
<name>A0AAN8KGL0_PATCE</name>
<keyword evidence="13" id="KW-1185">Reference proteome</keyword>
<dbReference type="Pfam" id="PF00084">
    <property type="entry name" value="Sushi"/>
    <property type="match status" value="1"/>
</dbReference>
<dbReference type="InterPro" id="IPR001846">
    <property type="entry name" value="VWF_type-D"/>
</dbReference>
<dbReference type="Proteomes" id="UP001347796">
    <property type="component" value="Unassembled WGS sequence"/>
</dbReference>
<dbReference type="PROSITE" id="PS50856">
    <property type="entry name" value="AMOP"/>
    <property type="match status" value="1"/>
</dbReference>
<evidence type="ECO:0000256" key="7">
    <source>
        <dbReference type="SAM" id="Phobius"/>
    </source>
</evidence>
<feature type="domain" description="Sushi" evidence="9">
    <location>
        <begin position="932"/>
        <end position="992"/>
    </location>
</feature>
<evidence type="ECO:0000259" key="8">
    <source>
        <dbReference type="PROSITE" id="PS50856"/>
    </source>
</evidence>
<evidence type="ECO:0000313" key="13">
    <source>
        <dbReference type="Proteomes" id="UP001347796"/>
    </source>
</evidence>
<keyword evidence="6" id="KW-0768">Sushi</keyword>
<sequence length="1104" mass="122013">MCPNAWYTGKRRVHSRWLRILCVLSVLIAVFPLNTKAVRLQDLYKFNTTNGDKLTDSTDDGGSGPINITVSFPFFTKKHDKLYVNNNGVISFLKELKVYKPSDFPLTDETPIIAPFWADVDVTKGGKVWYREETQPKYLAQATSEVKKYFPNERNFKATWIFIATWDHVCFYGAAGDGENKKNTFQAVLITNGRISFVIFNYEKIEWTTGSNSGGDTTTGLGGNPAQVWKAGFNAGDKQTFYEIHGARNEAVINLTLTSNVGIPGKWFFKVDSAQTQERCSNSGAGSVQLWPQQGNMLGGYFVNITNPCFNIGDKLTGRIDDTNQTFPCEVLDESKARCVFPTIFRTGRLNFSLEINESGWNYTGIYTIVNLAHTPGQVTRLEPKKWIATQNGRTTVTVEWDKTVWEGSGIPSNSVYIQLLSYKETKTGPEFVEVARNKETFTNSGKSNLRLPKMEADEVLAVIKISCASCNLTDSLLPAIWSDVFFVRWEGTSQSEELCNAWLGMESQNPNVTLSEPCPCTLGQAVGDTGRYQPYPLCDSTSTAVFNCLYKPGAATCLIPNYLGSRANSEVCCYDEDGELLDARGSAGGGTLTRYHYRSQGDQGDNIVPFFTYLESDILPSLHCCQYSTNHALCKEFLHYRLPATCQGYQPPAAAQAAGDPHLVTLDGKNFTFNAVGEFILVEDKNKSVVVQVRAEQARDINGTLQKATIFSAIAMQVMNTSDRLEISHDEEKLVKVLVNGEEIEETDLDSTSQLNGLTVYKNNTGNATSQLTVVMDSAGMSVLVEATPDLLNIMIMVGSPTLKGQLEGLLGNYNGDPKDDFLSRNGTSVSSEANMKDIHYGFGMSWAVPEKDSLFTREEGLSSVASNSSFVPDFIDSINLTVSNETIEICGDNRQCTYDLDITKKVSIAQSTKKFATFFEERKKGTQPVVRCPFVDEITNGNRTVSGYKPGSKVTFVCHEGFQFVPVDANPVLKCQADGTWSDVFPRCAKQSVSPSSSADPKTLIGIGLGGFVLSLIIIIGIVLVSRACRKRCCTRKKRHTSGEYECVEIPDLFTPSSSDIPSPVFENPSFLESLQKLSSDAGRFKIPRPDYVDPNIYSEYF</sequence>
<feature type="transmembrane region" description="Helical" evidence="7">
    <location>
        <begin position="1006"/>
        <end position="1031"/>
    </location>
</feature>
<dbReference type="InterPro" id="IPR003886">
    <property type="entry name" value="NIDO_dom"/>
</dbReference>